<dbReference type="PANTHER" id="PTHR45990:SF1">
    <property type="entry name" value="DNA REPAIR PROTEIN REV1"/>
    <property type="match status" value="1"/>
</dbReference>
<dbReference type="GeneID" id="19946968"/>
<dbReference type="GO" id="GO:0042276">
    <property type="term" value="P:error-prone translesion synthesis"/>
    <property type="evidence" value="ECO:0007669"/>
    <property type="project" value="TreeGrafter"/>
</dbReference>
<dbReference type="AlphaFoldDB" id="T0QQF6"/>
<evidence type="ECO:0000256" key="1">
    <source>
        <dbReference type="SAM" id="MobiDB-lite"/>
    </source>
</evidence>
<dbReference type="PANTHER" id="PTHR45990">
    <property type="entry name" value="DNA REPAIR PROTEIN REV1"/>
    <property type="match status" value="1"/>
</dbReference>
<feature type="domain" description="BRCT" evidence="2">
    <location>
        <begin position="47"/>
        <end position="139"/>
    </location>
</feature>
<accession>T0QQF6</accession>
<dbReference type="OMA" id="SAIFQGC"/>
<organism evidence="3 4">
    <name type="scientific">Saprolegnia diclina (strain VS20)</name>
    <dbReference type="NCBI Taxonomy" id="1156394"/>
    <lineage>
        <taxon>Eukaryota</taxon>
        <taxon>Sar</taxon>
        <taxon>Stramenopiles</taxon>
        <taxon>Oomycota</taxon>
        <taxon>Saprolegniomycetes</taxon>
        <taxon>Saprolegniales</taxon>
        <taxon>Saprolegniaceae</taxon>
        <taxon>Saprolegnia</taxon>
    </lineage>
</organism>
<name>T0QQF6_SAPDV</name>
<dbReference type="PROSITE" id="PS50172">
    <property type="entry name" value="BRCT"/>
    <property type="match status" value="1"/>
</dbReference>
<dbReference type="Gene3D" id="3.40.50.10190">
    <property type="entry name" value="BRCT domain"/>
    <property type="match status" value="1"/>
</dbReference>
<dbReference type="GO" id="GO:0005634">
    <property type="term" value="C:nucleus"/>
    <property type="evidence" value="ECO:0007669"/>
    <property type="project" value="TreeGrafter"/>
</dbReference>
<evidence type="ECO:0000259" key="2">
    <source>
        <dbReference type="PROSITE" id="PS50172"/>
    </source>
</evidence>
<dbReference type="GO" id="GO:0003887">
    <property type="term" value="F:DNA-directed DNA polymerase activity"/>
    <property type="evidence" value="ECO:0007669"/>
    <property type="project" value="TreeGrafter"/>
</dbReference>
<protein>
    <recommendedName>
        <fullName evidence="2">BRCT domain-containing protein</fullName>
    </recommendedName>
</protein>
<dbReference type="SUPFAM" id="SSF52113">
    <property type="entry name" value="BRCT domain"/>
    <property type="match status" value="1"/>
</dbReference>
<keyword evidence="4" id="KW-1185">Reference proteome</keyword>
<dbReference type="CDD" id="cd17719">
    <property type="entry name" value="BRCT_Rev1"/>
    <property type="match status" value="1"/>
</dbReference>
<sequence length="160" mass="17501">MFSINGPSGPTNRNERVPRPPGSEKRKGPSSHAPRRPTTVPSSGHPTLSAIFQGCNLYFDGRTGNVSSYYMTKMVKEHGATVSIMHRKTRVTHIVAENLNGSKTEALLKSGGKILCVHPNWVLDSIKKGKRQPEFKYAIYKDAAAASSISTFFKPPTTTT</sequence>
<reference evidence="3 4" key="1">
    <citation type="submission" date="2012-04" db="EMBL/GenBank/DDBJ databases">
        <title>The Genome Sequence of Saprolegnia declina VS20.</title>
        <authorList>
            <consortium name="The Broad Institute Genome Sequencing Platform"/>
            <person name="Russ C."/>
            <person name="Nusbaum C."/>
            <person name="Tyler B."/>
            <person name="van West P."/>
            <person name="Dieguez-Uribeondo J."/>
            <person name="de Bruijn I."/>
            <person name="Tripathy S."/>
            <person name="Jiang R."/>
            <person name="Young S.K."/>
            <person name="Zeng Q."/>
            <person name="Gargeya S."/>
            <person name="Fitzgerald M."/>
            <person name="Haas B."/>
            <person name="Abouelleil A."/>
            <person name="Alvarado L."/>
            <person name="Arachchi H.M."/>
            <person name="Berlin A."/>
            <person name="Chapman S.B."/>
            <person name="Goldberg J."/>
            <person name="Griggs A."/>
            <person name="Gujja S."/>
            <person name="Hansen M."/>
            <person name="Howarth C."/>
            <person name="Imamovic A."/>
            <person name="Larimer J."/>
            <person name="McCowen C."/>
            <person name="Montmayeur A."/>
            <person name="Murphy C."/>
            <person name="Neiman D."/>
            <person name="Pearson M."/>
            <person name="Priest M."/>
            <person name="Roberts A."/>
            <person name="Saif S."/>
            <person name="Shea T."/>
            <person name="Sisk P."/>
            <person name="Sykes S."/>
            <person name="Wortman J."/>
            <person name="Nusbaum C."/>
            <person name="Birren B."/>
        </authorList>
    </citation>
    <scope>NUCLEOTIDE SEQUENCE [LARGE SCALE GENOMIC DNA]</scope>
    <source>
        <strain evidence="3 4">VS20</strain>
    </source>
</reference>
<evidence type="ECO:0000313" key="4">
    <source>
        <dbReference type="Proteomes" id="UP000030762"/>
    </source>
</evidence>
<dbReference type="InterPro" id="IPR001357">
    <property type="entry name" value="BRCT_dom"/>
</dbReference>
<dbReference type="GO" id="GO:0017125">
    <property type="term" value="F:deoxycytidyl transferase activity"/>
    <property type="evidence" value="ECO:0007669"/>
    <property type="project" value="TreeGrafter"/>
</dbReference>
<evidence type="ECO:0000313" key="3">
    <source>
        <dbReference type="EMBL" id="EQC36125.1"/>
    </source>
</evidence>
<feature type="compositionally biased region" description="Basic and acidic residues" evidence="1">
    <location>
        <begin position="13"/>
        <end position="27"/>
    </location>
</feature>
<dbReference type="EMBL" id="JH767148">
    <property type="protein sequence ID" value="EQC36125.1"/>
    <property type="molecule type" value="Genomic_DNA"/>
</dbReference>
<dbReference type="InParanoid" id="T0QQF6"/>
<dbReference type="SMART" id="SM00292">
    <property type="entry name" value="BRCT"/>
    <property type="match status" value="1"/>
</dbReference>
<dbReference type="InterPro" id="IPR036420">
    <property type="entry name" value="BRCT_dom_sf"/>
</dbReference>
<dbReference type="RefSeq" id="XP_008610231.1">
    <property type="nucleotide sequence ID" value="XM_008612009.1"/>
</dbReference>
<feature type="compositionally biased region" description="Polar residues" evidence="1">
    <location>
        <begin position="1"/>
        <end position="12"/>
    </location>
</feature>
<dbReference type="STRING" id="1156394.T0QQF6"/>
<dbReference type="GO" id="GO:0070987">
    <property type="term" value="P:error-free translesion synthesis"/>
    <property type="evidence" value="ECO:0007669"/>
    <property type="project" value="TreeGrafter"/>
</dbReference>
<dbReference type="VEuPathDB" id="FungiDB:SDRG_06241"/>
<gene>
    <name evidence="3" type="ORF">SDRG_06241</name>
</gene>
<feature type="region of interest" description="Disordered" evidence="1">
    <location>
        <begin position="1"/>
        <end position="46"/>
    </location>
</feature>
<dbReference type="Proteomes" id="UP000030762">
    <property type="component" value="Unassembled WGS sequence"/>
</dbReference>
<proteinExistence type="predicted"/>
<dbReference type="Pfam" id="PF00533">
    <property type="entry name" value="BRCT"/>
    <property type="match status" value="1"/>
</dbReference>
<dbReference type="OrthoDB" id="427711at2759"/>